<dbReference type="PROSITE" id="PS00022">
    <property type="entry name" value="EGF_1"/>
    <property type="match status" value="1"/>
</dbReference>
<dbReference type="Pfam" id="PF01061">
    <property type="entry name" value="ABC2_membrane"/>
    <property type="match status" value="1"/>
</dbReference>
<dbReference type="EMBL" id="QEAP01000501">
    <property type="protein sequence ID" value="TPX65243.1"/>
    <property type="molecule type" value="Genomic_DNA"/>
</dbReference>
<dbReference type="AlphaFoldDB" id="A0A507EMC4"/>
<dbReference type="InterPro" id="IPR000742">
    <property type="entry name" value="EGF"/>
</dbReference>
<dbReference type="Proteomes" id="UP000320333">
    <property type="component" value="Unassembled WGS sequence"/>
</dbReference>
<evidence type="ECO:0000256" key="7">
    <source>
        <dbReference type="ARBA" id="ARBA00023136"/>
    </source>
</evidence>
<dbReference type="GO" id="GO:0016020">
    <property type="term" value="C:membrane"/>
    <property type="evidence" value="ECO:0007669"/>
    <property type="project" value="UniProtKB-SubCell"/>
</dbReference>
<feature type="transmembrane region" description="Helical" evidence="10">
    <location>
        <begin position="1118"/>
        <end position="1137"/>
    </location>
</feature>
<keyword evidence="7 10" id="KW-0472">Membrane</keyword>
<keyword evidence="6 10" id="KW-1133">Transmembrane helix</keyword>
<feature type="domain" description="EGF-like" evidence="11">
    <location>
        <begin position="44"/>
        <end position="85"/>
    </location>
</feature>
<feature type="transmembrane region" description="Helical" evidence="10">
    <location>
        <begin position="981"/>
        <end position="1002"/>
    </location>
</feature>
<feature type="compositionally biased region" description="Polar residues" evidence="9">
    <location>
        <begin position="788"/>
        <end position="798"/>
    </location>
</feature>
<dbReference type="Gene3D" id="3.40.50.300">
    <property type="entry name" value="P-loop containing nucleotide triphosphate hydrolases"/>
    <property type="match status" value="1"/>
</dbReference>
<dbReference type="GO" id="GO:0140359">
    <property type="term" value="F:ABC-type transporter activity"/>
    <property type="evidence" value="ECO:0007669"/>
    <property type="project" value="InterPro"/>
</dbReference>
<evidence type="ECO:0000313" key="13">
    <source>
        <dbReference type="EMBL" id="TPX65243.1"/>
    </source>
</evidence>
<keyword evidence="5" id="KW-0067">ATP-binding</keyword>
<keyword evidence="8" id="KW-1015">Disulfide bond</keyword>
<protein>
    <recommendedName>
        <fullName evidence="15">ABC transporter domain-containing protein</fullName>
    </recommendedName>
</protein>
<dbReference type="CDD" id="cd03213">
    <property type="entry name" value="ABCG_EPDR"/>
    <property type="match status" value="1"/>
</dbReference>
<comment type="subcellular location">
    <subcellularLocation>
        <location evidence="1">Membrane</location>
        <topology evidence="1">Multi-pass membrane protein</topology>
    </subcellularLocation>
</comment>
<evidence type="ECO:0000256" key="5">
    <source>
        <dbReference type="ARBA" id="ARBA00022840"/>
    </source>
</evidence>
<dbReference type="OrthoDB" id="66620at2759"/>
<keyword evidence="8" id="KW-0245">EGF-like domain</keyword>
<feature type="transmembrane region" description="Helical" evidence="10">
    <location>
        <begin position="1091"/>
        <end position="1111"/>
    </location>
</feature>
<proteinExistence type="predicted"/>
<dbReference type="InterPro" id="IPR017871">
    <property type="entry name" value="ABC_transporter-like_CS"/>
</dbReference>
<dbReference type="InterPro" id="IPR013525">
    <property type="entry name" value="ABC2_TM"/>
</dbReference>
<evidence type="ECO:0000259" key="11">
    <source>
        <dbReference type="PROSITE" id="PS50026"/>
    </source>
</evidence>
<dbReference type="Pfam" id="PF00005">
    <property type="entry name" value="ABC_tran"/>
    <property type="match status" value="1"/>
</dbReference>
<dbReference type="GO" id="GO:0016887">
    <property type="term" value="F:ATP hydrolysis activity"/>
    <property type="evidence" value="ECO:0007669"/>
    <property type="project" value="InterPro"/>
</dbReference>
<gene>
    <name evidence="13" type="ORF">CcCBS67573_g08187</name>
</gene>
<feature type="region of interest" description="Disordered" evidence="9">
    <location>
        <begin position="785"/>
        <end position="807"/>
    </location>
</feature>
<dbReference type="InterPro" id="IPR003593">
    <property type="entry name" value="AAA+_ATPase"/>
</dbReference>
<evidence type="ECO:0000256" key="6">
    <source>
        <dbReference type="ARBA" id="ARBA00022989"/>
    </source>
</evidence>
<feature type="domain" description="ABC transporter" evidence="12">
    <location>
        <begin position="421"/>
        <end position="668"/>
    </location>
</feature>
<keyword evidence="14" id="KW-1185">Reference proteome</keyword>
<feature type="region of interest" description="Disordered" evidence="9">
    <location>
        <begin position="413"/>
        <end position="433"/>
    </location>
</feature>
<feature type="transmembrane region" description="Helical" evidence="10">
    <location>
        <begin position="293"/>
        <end position="316"/>
    </location>
</feature>
<keyword evidence="4" id="KW-0547">Nucleotide-binding</keyword>
<reference evidence="13 14" key="1">
    <citation type="journal article" date="2019" name="Sci. Rep.">
        <title>Comparative genomics of chytrid fungi reveal insights into the obligate biotrophic and pathogenic lifestyle of Synchytrium endobioticum.</title>
        <authorList>
            <person name="van de Vossenberg B.T.L.H."/>
            <person name="Warris S."/>
            <person name="Nguyen H.D.T."/>
            <person name="van Gent-Pelzer M.P.E."/>
            <person name="Joly D.L."/>
            <person name="van de Geest H.C."/>
            <person name="Bonants P.J.M."/>
            <person name="Smith D.S."/>
            <person name="Levesque C.A."/>
            <person name="van der Lee T.A.J."/>
        </authorList>
    </citation>
    <scope>NUCLEOTIDE SEQUENCE [LARGE SCALE GENOMIC DNA]</scope>
    <source>
        <strain evidence="13 14">CBS 675.73</strain>
    </source>
</reference>
<evidence type="ECO:0000256" key="10">
    <source>
        <dbReference type="SAM" id="Phobius"/>
    </source>
</evidence>
<organism evidence="13 14">
    <name type="scientific">Chytriomyces confervae</name>
    <dbReference type="NCBI Taxonomy" id="246404"/>
    <lineage>
        <taxon>Eukaryota</taxon>
        <taxon>Fungi</taxon>
        <taxon>Fungi incertae sedis</taxon>
        <taxon>Chytridiomycota</taxon>
        <taxon>Chytridiomycota incertae sedis</taxon>
        <taxon>Chytridiomycetes</taxon>
        <taxon>Chytridiales</taxon>
        <taxon>Chytriomycetaceae</taxon>
        <taxon>Chytriomyces</taxon>
    </lineage>
</organism>
<dbReference type="PANTHER" id="PTHR48041">
    <property type="entry name" value="ABC TRANSPORTER G FAMILY MEMBER 28"/>
    <property type="match status" value="1"/>
</dbReference>
<feature type="transmembrane region" description="Helical" evidence="10">
    <location>
        <begin position="1176"/>
        <end position="1198"/>
    </location>
</feature>
<dbReference type="PROSITE" id="PS50026">
    <property type="entry name" value="EGF_3"/>
    <property type="match status" value="1"/>
</dbReference>
<dbReference type="PROSITE" id="PS50893">
    <property type="entry name" value="ABC_TRANSPORTER_2"/>
    <property type="match status" value="1"/>
</dbReference>
<dbReference type="PANTHER" id="PTHR48041:SF2">
    <property type="entry name" value="ATP-DEPENDENT PERMEASE-RELATED"/>
    <property type="match status" value="1"/>
</dbReference>
<evidence type="ECO:0000256" key="4">
    <source>
        <dbReference type="ARBA" id="ARBA00022741"/>
    </source>
</evidence>
<feature type="transmembrane region" description="Helical" evidence="10">
    <location>
        <begin position="1022"/>
        <end position="1047"/>
    </location>
</feature>
<keyword evidence="3 10" id="KW-0812">Transmembrane</keyword>
<evidence type="ECO:0000256" key="8">
    <source>
        <dbReference type="PROSITE-ProRule" id="PRU00076"/>
    </source>
</evidence>
<dbReference type="InterPro" id="IPR050352">
    <property type="entry name" value="ABCG_transporters"/>
</dbReference>
<dbReference type="GO" id="GO:0005524">
    <property type="term" value="F:ATP binding"/>
    <property type="evidence" value="ECO:0007669"/>
    <property type="project" value="UniProtKB-KW"/>
</dbReference>
<dbReference type="SMART" id="SM00382">
    <property type="entry name" value="AAA"/>
    <property type="match status" value="1"/>
</dbReference>
<dbReference type="Pfam" id="PF19055">
    <property type="entry name" value="ABC2_membrane_7"/>
    <property type="match status" value="1"/>
</dbReference>
<sequence>MKSLFSLDECPPCFDCHLTSFQCQHNATCSDANGKCDCAVHGLGGDACETPLCNSLAVPHERRHAKPNDAKYCSCDEGWSGNTCNVCMNDQVCAPLVQDGDGGTNSRCYTSTTPVLENHIASKIDVGEIDEGVVRNLKRPAEVTFTCNKETASCNFQFWVEGSESFYCGMSKCAFTRKEAHDRNSSVVACEHLDCKCLPGKILCGEPGSIDLSDWMKDPDEGPTGPATVTCDEGYAGAMNHSCRLQEPHMTTLVRLISKEDYFALSCDAGQCLHYTQIPGYTRPGLKNAFSPLVIGILMATGLGLALAIFGAIFFLQNRRESLENVNSVGAIALPDETDEDIALARDERAAHGRALMAGHVPCSVGFLDVGYSLSPTSLRAQFRQSRMFGGFLQYFGRRRRAVEIIDDDDRSSLLGNSDSGRNENGDSSNNAIRSSGTILTGIHGSIQPGQILAIMGGSGAGKTTFLDILAQRNKTGTVHGKILINGKPMASDEYKRITGYVDQEDALMPTQTVYEAILHSALLRLPRSMTYAAKLKRVHETMLELDILGIAHHRIGNSFGGTGRGISGGEKRRVSIACELVTSPSILFLDEPTSGLDAYNAHNVVECLSQLAKVYHRTVVFTIHQPRSDIFSLFDQLILIAKGRLVYSGPADEAIDHFAAMGYPVPLGFNVADYLIDLTMHALDDPTEEEAISILTGNAEPGGDVPSDIITETPTRVTAQNLFDQFAAPPSDSESPIRASLSRPIPVSNADEFPNWGSTSPDRATGVQIPTNFEGAAEVWSSRDVTDNLSASPNRVSESGLRHRTSQPPALVFATENVGLGRNTLRNNSSSHRAGQAQRQIPHLMKNVSLQRLVTEYSKSLILSKIRYEVMESVASASADDVSSSSPADGQSTQGLRRTRSISSFVSLNTTSVIRAADGKKRATGFQQFMILNSRTFKNLYRNPALLATHYMISLCVAAICSGLFWKVKDDIGGFQNRMGLFFFVCALFGFSAISGMQVFSAERPIFVRERANGYYRPITYYMSKILFEFLPLRIIPPLIFGLICYHMIGLRSEEVSFFLKFLLVLVLFNLTASACCMMLAIMFRNGSQATLLATLLMLFEMLFGGLLLNRGTVPPWANWLQVLSFFNAAMEALIVNEVDGLTLYETKYGLSIDVPGAVILQTFGFDARAFWKDVIVLAGMNVGFLVLGGLWLQLFVRERK</sequence>
<evidence type="ECO:0000256" key="9">
    <source>
        <dbReference type="SAM" id="MobiDB-lite"/>
    </source>
</evidence>
<evidence type="ECO:0000256" key="1">
    <source>
        <dbReference type="ARBA" id="ARBA00004141"/>
    </source>
</evidence>
<evidence type="ECO:0000256" key="3">
    <source>
        <dbReference type="ARBA" id="ARBA00022692"/>
    </source>
</evidence>
<dbReference type="InterPro" id="IPR003439">
    <property type="entry name" value="ABC_transporter-like_ATP-bd"/>
</dbReference>
<keyword evidence="2" id="KW-0813">Transport</keyword>
<dbReference type="STRING" id="246404.A0A507EMC4"/>
<evidence type="ECO:0008006" key="15">
    <source>
        <dbReference type="Google" id="ProtNLM"/>
    </source>
</evidence>
<dbReference type="PROSITE" id="PS00211">
    <property type="entry name" value="ABC_TRANSPORTER_1"/>
    <property type="match status" value="1"/>
</dbReference>
<feature type="transmembrane region" description="Helical" evidence="10">
    <location>
        <begin position="1059"/>
        <end position="1085"/>
    </location>
</feature>
<feature type="transmembrane region" description="Helical" evidence="10">
    <location>
        <begin position="946"/>
        <end position="969"/>
    </location>
</feature>
<comment type="caution">
    <text evidence="8">Lacks conserved residue(s) required for the propagation of feature annotation.</text>
</comment>
<name>A0A507EMC4_9FUNG</name>
<dbReference type="SUPFAM" id="SSF52540">
    <property type="entry name" value="P-loop containing nucleoside triphosphate hydrolases"/>
    <property type="match status" value="1"/>
</dbReference>
<feature type="disulfide bond" evidence="8">
    <location>
        <begin position="75"/>
        <end position="84"/>
    </location>
</feature>
<dbReference type="InterPro" id="IPR043926">
    <property type="entry name" value="ABCG_dom"/>
</dbReference>
<evidence type="ECO:0000259" key="12">
    <source>
        <dbReference type="PROSITE" id="PS50893"/>
    </source>
</evidence>
<comment type="caution">
    <text evidence="13">The sequence shown here is derived from an EMBL/GenBank/DDBJ whole genome shotgun (WGS) entry which is preliminary data.</text>
</comment>
<evidence type="ECO:0000256" key="2">
    <source>
        <dbReference type="ARBA" id="ARBA00022448"/>
    </source>
</evidence>
<accession>A0A507EMC4</accession>
<dbReference type="InterPro" id="IPR027417">
    <property type="entry name" value="P-loop_NTPase"/>
</dbReference>
<evidence type="ECO:0000313" key="14">
    <source>
        <dbReference type="Proteomes" id="UP000320333"/>
    </source>
</evidence>